<evidence type="ECO:0000256" key="2">
    <source>
        <dbReference type="ARBA" id="ARBA00022723"/>
    </source>
</evidence>
<dbReference type="Gene3D" id="3.40.720.10">
    <property type="entry name" value="Alkaline Phosphatase, subunit A"/>
    <property type="match status" value="1"/>
</dbReference>
<comment type="similarity">
    <text evidence="1">Belongs to the sulfatase family.</text>
</comment>
<evidence type="ECO:0000313" key="6">
    <source>
        <dbReference type="EMBL" id="SVE06053.1"/>
    </source>
</evidence>
<reference evidence="6" key="1">
    <citation type="submission" date="2018-05" db="EMBL/GenBank/DDBJ databases">
        <authorList>
            <person name="Lanie J.A."/>
            <person name="Ng W.-L."/>
            <person name="Kazmierczak K.M."/>
            <person name="Andrzejewski T.M."/>
            <person name="Davidsen T.M."/>
            <person name="Wayne K.J."/>
            <person name="Tettelin H."/>
            <person name="Glass J.I."/>
            <person name="Rusch D."/>
            <person name="Podicherti R."/>
            <person name="Tsui H.-C.T."/>
            <person name="Winkler M.E."/>
        </authorList>
    </citation>
    <scope>NUCLEOTIDE SEQUENCE</scope>
</reference>
<accession>A0A383AEN8</accession>
<gene>
    <name evidence="6" type="ORF">METZ01_LOCUS458907</name>
</gene>
<dbReference type="InterPro" id="IPR017850">
    <property type="entry name" value="Alkaline_phosphatase_core_sf"/>
</dbReference>
<evidence type="ECO:0000256" key="4">
    <source>
        <dbReference type="ARBA" id="ARBA00022837"/>
    </source>
</evidence>
<dbReference type="GO" id="GO:0046872">
    <property type="term" value="F:metal ion binding"/>
    <property type="evidence" value="ECO:0007669"/>
    <property type="project" value="UniProtKB-KW"/>
</dbReference>
<evidence type="ECO:0000256" key="3">
    <source>
        <dbReference type="ARBA" id="ARBA00022801"/>
    </source>
</evidence>
<dbReference type="PROSITE" id="PS00523">
    <property type="entry name" value="SULFATASE_1"/>
    <property type="match status" value="1"/>
</dbReference>
<protein>
    <recommendedName>
        <fullName evidence="5">Sulfatase N-terminal domain-containing protein</fullName>
    </recommendedName>
</protein>
<organism evidence="6">
    <name type="scientific">marine metagenome</name>
    <dbReference type="NCBI Taxonomy" id="408172"/>
    <lineage>
        <taxon>unclassified sequences</taxon>
        <taxon>metagenomes</taxon>
        <taxon>ecological metagenomes</taxon>
    </lineage>
</organism>
<keyword evidence="4" id="KW-0106">Calcium</keyword>
<sequence>VSFVLFVVFFLVCHALGFFFFQRGIASGRLWCMTSSFLNGLKRGALGLAVALGLDSSGLAAEQLNFVVIFTDDQGYGDMSCNGHPTIHTPHLDRMAHEGQKWTQFYSAAPVCTPSRAALMTGRLPVRSGMASSRRVVLFPDSAGGLPQSEITVAEVLKGA</sequence>
<dbReference type="InterPro" id="IPR024607">
    <property type="entry name" value="Sulfatase_CS"/>
</dbReference>
<keyword evidence="3" id="KW-0378">Hydrolase</keyword>
<dbReference type="InterPro" id="IPR050738">
    <property type="entry name" value="Sulfatase"/>
</dbReference>
<dbReference type="PANTHER" id="PTHR42693">
    <property type="entry name" value="ARYLSULFATASE FAMILY MEMBER"/>
    <property type="match status" value="1"/>
</dbReference>
<evidence type="ECO:0000256" key="1">
    <source>
        <dbReference type="ARBA" id="ARBA00008779"/>
    </source>
</evidence>
<evidence type="ECO:0000259" key="5">
    <source>
        <dbReference type="Pfam" id="PF00884"/>
    </source>
</evidence>
<dbReference type="Pfam" id="PF00884">
    <property type="entry name" value="Sulfatase"/>
    <property type="match status" value="1"/>
</dbReference>
<feature type="domain" description="Sulfatase N-terminal" evidence="5">
    <location>
        <begin position="65"/>
        <end position="160"/>
    </location>
</feature>
<dbReference type="SUPFAM" id="SSF53649">
    <property type="entry name" value="Alkaline phosphatase-like"/>
    <property type="match status" value="1"/>
</dbReference>
<dbReference type="EMBL" id="UINC01191415">
    <property type="protein sequence ID" value="SVE06053.1"/>
    <property type="molecule type" value="Genomic_DNA"/>
</dbReference>
<dbReference type="PANTHER" id="PTHR42693:SF33">
    <property type="entry name" value="ARYLSULFATASE"/>
    <property type="match status" value="1"/>
</dbReference>
<proteinExistence type="inferred from homology"/>
<feature type="non-terminal residue" evidence="6">
    <location>
        <position position="1"/>
    </location>
</feature>
<keyword evidence="2" id="KW-0479">Metal-binding</keyword>
<name>A0A383AEN8_9ZZZZ</name>
<dbReference type="GO" id="GO:0004065">
    <property type="term" value="F:arylsulfatase activity"/>
    <property type="evidence" value="ECO:0007669"/>
    <property type="project" value="TreeGrafter"/>
</dbReference>
<dbReference type="AlphaFoldDB" id="A0A383AEN8"/>
<feature type="non-terminal residue" evidence="6">
    <location>
        <position position="160"/>
    </location>
</feature>
<dbReference type="InterPro" id="IPR000917">
    <property type="entry name" value="Sulfatase_N"/>
</dbReference>